<name>A0AAD7G796_MYCRO</name>
<proteinExistence type="predicted"/>
<evidence type="ECO:0000313" key="3">
    <source>
        <dbReference type="Proteomes" id="UP001221757"/>
    </source>
</evidence>
<sequence>MNGVGGSRMRRRRPHVLMPSSKCSLDITSLFFHRQHIPRILTHPAHLLPLDVFLTASGASGRLLNFSSFSFNLDSAPPINRHLSSKASFGTRFSGPAVPPASCRPRYFFGLFSILTCRLPSTTPTPPAMDDTTSPKGPPQIFTASPPRDVRVNSAESPISDTPSSPLSDVPGSPTTYTSPALKSTPIDINLTPFKDTSGDLEFRPLYPNIDGLDMSGYSEQDMGPDADAEVDGEGSADEFDIEGINEALNLQRRIGAVKTVADITAAVGKELMESRIPTYVALGVPKQSTSAVFPARTFPTRRPALAFPSRRSHETSDADDDEEIDELDSSQPPTPVRPFPAAYSTSLVDPGYGTSVDNSPAHFGHVCTLFGDDDPDSPTPWRAGEEVQVGGGREATPPDFISPSRLRTTIIATPNATPASKNAAVRRRQLDGSPIPFPDFAAGVNSRANSGALGDRMRRHVGLQPAADAPQTPLRALSSMAPPPPPLASTSSKRSCLAPHLLRPPLSMSRPPPSLLAGSLPNVLAPSLFIPPPLPFPVSKPQQHKKRSKASSPVTPPSALGTAPPAAPPVPSAQPLPPPPVVSERNGPRRGRSATTMLPVVPSCRDPELSAMQIEPTVHFSTVYGAGGAPLGHAFTGADGKDDAVRLVPLTAMHFKPPSPPSPVESAQSLPTEPASLTAISTGDLDLDMNFGFTMGGADTDIGDTDFLMVDTEDAGPADAAFNSPNPASAAKPNAIPIDTGGRPRLAASKAVKEGCQRMLQVAMETAIASGLPEARIIKVFRAELKRVQEPGVDLKAPKLGRWNRYQSYANHRENRVHEHQRINVDYVCDDDEEPLPLDNDELLESYSQFLKFCEDDGINPDLIFDLADELDDADGPQTIGARQRAFVKRMDIYEACLHDDAKKHGWYSLLVTTGSHINEDTNLARVVITGGLGNGAPPSASELKQTVLAAVEASSDVPEVEGSEVPEVPEAPKASSSKVKSDSAPHRDKHAKHVFGINKMREDMSDASKADVGISIFYDVLGGRNFAFRSLVDVCPKGYRLLGWPTGAQLPFLCSADKGISAFRDAEIAAIFEALKARNTPETGGATSTGLRIEKCPYSDGDYIIFTHDYSKPTPKGPPSDLAVIKHWRASGGVALPVLDGEGDMWEVQFDLDDSMATAKTRKQIETQFPNRKPKKEEEEEVVPRRARSKGKLKSKAAPPIADNDSVEEEEVVVPAAAPSRQARHTKKVSPLAPPTHTAAEVPPRTRSRVQRGGGPSRSGHPQPQLKSALRGTAAPGRKQVRIESDADDSDDVRDTIPCRTTPHIRTRCTSREEEDDRPPKRFKGSTSAASHAAVPARASSRSNAIASSSTGRIPPPSASMAPVPPPAALPADPAEQALPPAMETLVASLSMLSPDMIRGLAAVLQQAAAAQPTAPAP</sequence>
<accession>A0AAD7G796</accession>
<feature type="region of interest" description="Disordered" evidence="1">
    <location>
        <begin position="123"/>
        <end position="181"/>
    </location>
</feature>
<feature type="region of interest" description="Disordered" evidence="1">
    <location>
        <begin position="1166"/>
        <end position="1379"/>
    </location>
</feature>
<keyword evidence="3" id="KW-1185">Reference proteome</keyword>
<feature type="region of interest" description="Disordered" evidence="1">
    <location>
        <begin position="957"/>
        <end position="991"/>
    </location>
</feature>
<feature type="compositionally biased region" description="Basic residues" evidence="1">
    <location>
        <begin position="1187"/>
        <end position="1197"/>
    </location>
</feature>
<dbReference type="Proteomes" id="UP001221757">
    <property type="component" value="Unassembled WGS sequence"/>
</dbReference>
<feature type="region of interest" description="Disordered" evidence="1">
    <location>
        <begin position="475"/>
        <end position="496"/>
    </location>
</feature>
<feature type="compositionally biased region" description="Pro residues" evidence="1">
    <location>
        <begin position="566"/>
        <end position="582"/>
    </location>
</feature>
<feature type="compositionally biased region" description="Low complexity" evidence="1">
    <location>
        <begin position="1328"/>
        <end position="1352"/>
    </location>
</feature>
<comment type="caution">
    <text evidence="2">The sequence shown here is derived from an EMBL/GenBank/DDBJ whole genome shotgun (WGS) entry which is preliminary data.</text>
</comment>
<feature type="region of interest" description="Disordered" evidence="1">
    <location>
        <begin position="375"/>
        <end position="403"/>
    </location>
</feature>
<feature type="compositionally biased region" description="Polar residues" evidence="1">
    <location>
        <begin position="154"/>
        <end position="181"/>
    </location>
</feature>
<gene>
    <name evidence="2" type="ORF">B0H17DRAFT_1140623</name>
</gene>
<organism evidence="2 3">
    <name type="scientific">Mycena rosella</name>
    <name type="common">Pink bonnet</name>
    <name type="synonym">Agaricus rosellus</name>
    <dbReference type="NCBI Taxonomy" id="1033263"/>
    <lineage>
        <taxon>Eukaryota</taxon>
        <taxon>Fungi</taxon>
        <taxon>Dikarya</taxon>
        <taxon>Basidiomycota</taxon>
        <taxon>Agaricomycotina</taxon>
        <taxon>Agaricomycetes</taxon>
        <taxon>Agaricomycetidae</taxon>
        <taxon>Agaricales</taxon>
        <taxon>Marasmiineae</taxon>
        <taxon>Mycenaceae</taxon>
        <taxon>Mycena</taxon>
    </lineage>
</organism>
<protein>
    <submittedName>
        <fullName evidence="2">Uncharacterized protein</fullName>
    </submittedName>
</protein>
<dbReference type="EMBL" id="JARKIE010000155">
    <property type="protein sequence ID" value="KAJ7674374.1"/>
    <property type="molecule type" value="Genomic_DNA"/>
</dbReference>
<feature type="region of interest" description="Disordered" evidence="1">
    <location>
        <begin position="536"/>
        <end position="603"/>
    </location>
</feature>
<feature type="compositionally biased region" description="Acidic residues" evidence="1">
    <location>
        <begin position="318"/>
        <end position="329"/>
    </location>
</feature>
<feature type="compositionally biased region" description="Low complexity" evidence="1">
    <location>
        <begin position="967"/>
        <end position="980"/>
    </location>
</feature>
<evidence type="ECO:0000256" key="1">
    <source>
        <dbReference type="SAM" id="MobiDB-lite"/>
    </source>
</evidence>
<feature type="compositionally biased region" description="Pro residues" evidence="1">
    <location>
        <begin position="1356"/>
        <end position="1371"/>
    </location>
</feature>
<evidence type="ECO:0000313" key="2">
    <source>
        <dbReference type="EMBL" id="KAJ7674374.1"/>
    </source>
</evidence>
<feature type="region of interest" description="Disordered" evidence="1">
    <location>
        <begin position="304"/>
        <end position="344"/>
    </location>
</feature>
<reference evidence="2" key="1">
    <citation type="submission" date="2023-03" db="EMBL/GenBank/DDBJ databases">
        <title>Massive genome expansion in bonnet fungi (Mycena s.s.) driven by repeated elements and novel gene families across ecological guilds.</title>
        <authorList>
            <consortium name="Lawrence Berkeley National Laboratory"/>
            <person name="Harder C.B."/>
            <person name="Miyauchi S."/>
            <person name="Viragh M."/>
            <person name="Kuo A."/>
            <person name="Thoen E."/>
            <person name="Andreopoulos B."/>
            <person name="Lu D."/>
            <person name="Skrede I."/>
            <person name="Drula E."/>
            <person name="Henrissat B."/>
            <person name="Morin E."/>
            <person name="Kohler A."/>
            <person name="Barry K."/>
            <person name="LaButti K."/>
            <person name="Morin E."/>
            <person name="Salamov A."/>
            <person name="Lipzen A."/>
            <person name="Mereny Z."/>
            <person name="Hegedus B."/>
            <person name="Baldrian P."/>
            <person name="Stursova M."/>
            <person name="Weitz H."/>
            <person name="Taylor A."/>
            <person name="Grigoriev I.V."/>
            <person name="Nagy L.G."/>
            <person name="Martin F."/>
            <person name="Kauserud H."/>
        </authorList>
    </citation>
    <scope>NUCLEOTIDE SEQUENCE</scope>
    <source>
        <strain evidence="2">CBHHK067</strain>
    </source>
</reference>